<keyword evidence="1" id="KW-0472">Membrane</keyword>
<accession>A0A6A9USS6</accession>
<gene>
    <name evidence="2" type="ORF">GC722_06515</name>
</gene>
<keyword evidence="3" id="KW-1185">Reference proteome</keyword>
<comment type="caution">
    <text evidence="2">The sequence shown here is derived from an EMBL/GenBank/DDBJ whole genome shotgun (WGS) entry which is preliminary data.</text>
</comment>
<keyword evidence="1" id="KW-0812">Transmembrane</keyword>
<name>A0A6A9USS6_9ACTN</name>
<sequence length="249" mass="26653">MTSPEPASAARPDGPRLRRAVRVVAWVLALLVAVPVVVYVVHGGIGSIRGVALRREVAGEVAERRAVVQPEVLALRERQRAVLPEPPTHSWAALQCAFGTTEGGWIVQAYHQSCWFTTLDLYPVASEDEAVQRAGALPAELFGAPGEDPGYAVHCRVLTSSVEPSSEAGTQLLWVPGGAVAPGDQHCSRLTLGQYAADAVEPLDPTSVDPGTDWLVVSNQAPVLERRELGCSPWSLVFCSRPWDEPVLG</sequence>
<organism evidence="2 3">
    <name type="scientific">Auraticoccus cholistanensis</name>
    <dbReference type="NCBI Taxonomy" id="2656650"/>
    <lineage>
        <taxon>Bacteria</taxon>
        <taxon>Bacillati</taxon>
        <taxon>Actinomycetota</taxon>
        <taxon>Actinomycetes</taxon>
        <taxon>Propionibacteriales</taxon>
        <taxon>Propionibacteriaceae</taxon>
        <taxon>Auraticoccus</taxon>
    </lineage>
</organism>
<dbReference type="RefSeq" id="WP_156609198.1">
    <property type="nucleotide sequence ID" value="NZ_WPCU01000005.1"/>
</dbReference>
<keyword evidence="1" id="KW-1133">Transmembrane helix</keyword>
<dbReference type="EMBL" id="WPCU01000005">
    <property type="protein sequence ID" value="MVA75678.1"/>
    <property type="molecule type" value="Genomic_DNA"/>
</dbReference>
<protein>
    <submittedName>
        <fullName evidence="2">Uncharacterized protein</fullName>
    </submittedName>
</protein>
<proteinExistence type="predicted"/>
<evidence type="ECO:0000313" key="2">
    <source>
        <dbReference type="EMBL" id="MVA75678.1"/>
    </source>
</evidence>
<evidence type="ECO:0000256" key="1">
    <source>
        <dbReference type="SAM" id="Phobius"/>
    </source>
</evidence>
<dbReference type="AlphaFoldDB" id="A0A6A9USS6"/>
<dbReference type="Proteomes" id="UP000435304">
    <property type="component" value="Unassembled WGS sequence"/>
</dbReference>
<evidence type="ECO:0000313" key="3">
    <source>
        <dbReference type="Proteomes" id="UP000435304"/>
    </source>
</evidence>
<feature type="transmembrane region" description="Helical" evidence="1">
    <location>
        <begin position="23"/>
        <end position="45"/>
    </location>
</feature>
<reference evidence="2 3" key="1">
    <citation type="submission" date="2019-12" db="EMBL/GenBank/DDBJ databases">
        <title>Auraticoccus cholistani sp. nov., an actinomycete isolated from soil of Cholistan desert.</title>
        <authorList>
            <person name="Cheema M.T."/>
        </authorList>
    </citation>
    <scope>NUCLEOTIDE SEQUENCE [LARGE SCALE GENOMIC DNA]</scope>
    <source>
        <strain evidence="2 3">F435</strain>
    </source>
</reference>